<proteinExistence type="predicted"/>
<evidence type="ECO:0000256" key="1">
    <source>
        <dbReference type="SAM" id="Phobius"/>
    </source>
</evidence>
<evidence type="ECO:0000313" key="2">
    <source>
        <dbReference type="EMBL" id="SVE45893.1"/>
    </source>
</evidence>
<dbReference type="EMBL" id="UINC01218739">
    <property type="protein sequence ID" value="SVE45893.1"/>
    <property type="molecule type" value="Genomic_DNA"/>
</dbReference>
<name>A0A383DNP4_9ZZZZ</name>
<keyword evidence="1" id="KW-0812">Transmembrane</keyword>
<organism evidence="2">
    <name type="scientific">marine metagenome</name>
    <dbReference type="NCBI Taxonomy" id="408172"/>
    <lineage>
        <taxon>unclassified sequences</taxon>
        <taxon>metagenomes</taxon>
        <taxon>ecological metagenomes</taxon>
    </lineage>
</organism>
<keyword evidence="1" id="KW-1133">Transmembrane helix</keyword>
<gene>
    <name evidence="2" type="ORF">METZ01_LOCUS498747</name>
</gene>
<dbReference type="AlphaFoldDB" id="A0A383DNP4"/>
<protein>
    <submittedName>
        <fullName evidence="2">Uncharacterized protein</fullName>
    </submittedName>
</protein>
<sequence>MIYPLVIIGGKYTFLIAEIISTLLGYLEPFYFLINGKLVGVIIKA</sequence>
<feature type="transmembrane region" description="Helical" evidence="1">
    <location>
        <begin position="12"/>
        <end position="34"/>
    </location>
</feature>
<accession>A0A383DNP4</accession>
<reference evidence="2" key="1">
    <citation type="submission" date="2018-05" db="EMBL/GenBank/DDBJ databases">
        <authorList>
            <person name="Lanie J.A."/>
            <person name="Ng W.-L."/>
            <person name="Kazmierczak K.M."/>
            <person name="Andrzejewski T.M."/>
            <person name="Davidsen T.M."/>
            <person name="Wayne K.J."/>
            <person name="Tettelin H."/>
            <person name="Glass J.I."/>
            <person name="Rusch D."/>
            <person name="Podicherti R."/>
            <person name="Tsui H.-C.T."/>
            <person name="Winkler M.E."/>
        </authorList>
    </citation>
    <scope>NUCLEOTIDE SEQUENCE</scope>
</reference>
<keyword evidence="1" id="KW-0472">Membrane</keyword>